<dbReference type="PANTHER" id="PTHR36573:SF1">
    <property type="entry name" value="INTERMEMBRANE PHOSPHOLIPID TRANSPORT SYSTEM BINDING PROTEIN MLAC"/>
    <property type="match status" value="1"/>
</dbReference>
<proteinExistence type="predicted"/>
<keyword evidence="3" id="KW-1185">Reference proteome</keyword>
<sequence>MSTKRFLSVAGYAKKAARFAGCNLAAFTFLAGAAPAIGTLLPTSHALAAISPQQASQFMQEFGNKLLTVINSDEPLSQKQARMAPLLFSNVDVDAIGRYCLGRYWNVATPEQRTRFLKLFHQVLLNAVNGKIGDFKGVNFTIGKVSSNADGDTVVETVVIRPGQPQASVHWIISSESGRPQVIDLIGEGASLRLTQRNDYSSYIAHNGNNVENLLGAMQRQIERNAHPAGEQ</sequence>
<evidence type="ECO:0000256" key="1">
    <source>
        <dbReference type="SAM" id="SignalP"/>
    </source>
</evidence>
<accession>A0A7H1NR04</accession>
<reference evidence="2 3" key="1">
    <citation type="submission" date="2020-08" db="EMBL/GenBank/DDBJ databases">
        <title>Complete genome sequence of Entomobacter blattae G55GP.</title>
        <authorList>
            <person name="Poehlein A."/>
            <person name="Guzman J."/>
            <person name="Daniel R."/>
            <person name="Vilcinskas A."/>
        </authorList>
    </citation>
    <scope>NUCLEOTIDE SEQUENCE [LARGE SCALE GENOMIC DNA]</scope>
    <source>
        <strain evidence="2 3">G55GP</strain>
    </source>
</reference>
<gene>
    <name evidence="2" type="ORF">JGUZn3_09840</name>
</gene>
<dbReference type="PANTHER" id="PTHR36573">
    <property type="entry name" value="INTERMEMBRANE PHOSPHOLIPID TRANSPORT SYSTEM BINDING PROTEIN MLAC"/>
    <property type="match status" value="1"/>
</dbReference>
<feature type="chain" id="PRO_5028862179" evidence="1">
    <location>
        <begin position="49"/>
        <end position="232"/>
    </location>
</feature>
<dbReference type="InterPro" id="IPR042245">
    <property type="entry name" value="Tgt2/MlaC_sf"/>
</dbReference>
<evidence type="ECO:0000313" key="2">
    <source>
        <dbReference type="EMBL" id="QNT78214.1"/>
    </source>
</evidence>
<feature type="signal peptide" evidence="1">
    <location>
        <begin position="1"/>
        <end position="48"/>
    </location>
</feature>
<dbReference type="Proteomes" id="UP000516349">
    <property type="component" value="Chromosome"/>
</dbReference>
<name>A0A7H1NR04_9PROT</name>
<dbReference type="KEGG" id="ebla:JGUZn3_09840"/>
<protein>
    <submittedName>
        <fullName evidence="2">MlaC protein</fullName>
    </submittedName>
</protein>
<dbReference type="AlphaFoldDB" id="A0A7H1NR04"/>
<dbReference type="Gene3D" id="3.10.450.710">
    <property type="entry name" value="Tgt2/MlaC"/>
    <property type="match status" value="1"/>
</dbReference>
<keyword evidence="1" id="KW-0732">Signal</keyword>
<dbReference type="InterPro" id="IPR008869">
    <property type="entry name" value="MlaC/ttg2D"/>
</dbReference>
<evidence type="ECO:0000313" key="3">
    <source>
        <dbReference type="Proteomes" id="UP000516349"/>
    </source>
</evidence>
<dbReference type="RefSeq" id="WP_203414557.1">
    <property type="nucleotide sequence ID" value="NZ_CP060244.1"/>
</dbReference>
<dbReference type="Pfam" id="PF05494">
    <property type="entry name" value="MlaC"/>
    <property type="match status" value="1"/>
</dbReference>
<organism evidence="2 3">
    <name type="scientific">Entomobacter blattae</name>
    <dbReference type="NCBI Taxonomy" id="2762277"/>
    <lineage>
        <taxon>Bacteria</taxon>
        <taxon>Pseudomonadati</taxon>
        <taxon>Pseudomonadota</taxon>
        <taxon>Alphaproteobacteria</taxon>
        <taxon>Acetobacterales</taxon>
        <taxon>Acetobacteraceae</taxon>
        <taxon>Entomobacter</taxon>
    </lineage>
</organism>
<dbReference type="EMBL" id="CP060244">
    <property type="protein sequence ID" value="QNT78214.1"/>
    <property type="molecule type" value="Genomic_DNA"/>
</dbReference>